<evidence type="ECO:0000256" key="2">
    <source>
        <dbReference type="ARBA" id="ARBA00022692"/>
    </source>
</evidence>
<organism evidence="8 9">
    <name type="scientific">Acidiferrimicrobium australe</name>
    <dbReference type="NCBI Taxonomy" id="2664430"/>
    <lineage>
        <taxon>Bacteria</taxon>
        <taxon>Bacillati</taxon>
        <taxon>Actinomycetota</taxon>
        <taxon>Acidimicrobiia</taxon>
        <taxon>Acidimicrobiales</taxon>
        <taxon>Acidimicrobiaceae</taxon>
        <taxon>Acidiferrimicrobium</taxon>
    </lineage>
</organism>
<accession>A0ABW9QTT0</accession>
<dbReference type="EMBL" id="WJHE01000384">
    <property type="protein sequence ID" value="MST32771.1"/>
    <property type="molecule type" value="Genomic_DNA"/>
</dbReference>
<proteinExistence type="predicted"/>
<dbReference type="Pfam" id="PF06305">
    <property type="entry name" value="LapA_dom"/>
    <property type="match status" value="1"/>
</dbReference>
<sequence>MSAAVQRPGPEDSLPSAVTPTAGPGAQGAPTPVPDASLEPRRTRTGTAYVASIVGIVVAALVIVFIVQNLHDATVHFLPWTFRLPEGVTILASAVAGALVVLLVSLARILQLRLTARRHRRRHAAQTLPG</sequence>
<feature type="transmembrane region" description="Helical" evidence="6">
    <location>
        <begin position="48"/>
        <end position="67"/>
    </location>
</feature>
<keyword evidence="9" id="KW-1185">Reference proteome</keyword>
<keyword evidence="3 6" id="KW-1133">Transmembrane helix</keyword>
<evidence type="ECO:0000256" key="3">
    <source>
        <dbReference type="ARBA" id="ARBA00022989"/>
    </source>
</evidence>
<name>A0ABW9QTT0_9ACTN</name>
<comment type="caution">
    <text evidence="8">The sequence shown here is derived from an EMBL/GenBank/DDBJ whole genome shotgun (WGS) entry which is preliminary data.</text>
</comment>
<evidence type="ECO:0000256" key="1">
    <source>
        <dbReference type="ARBA" id="ARBA00022475"/>
    </source>
</evidence>
<protein>
    <submittedName>
        <fullName evidence="8">DUF1049 domain-containing protein</fullName>
    </submittedName>
</protein>
<evidence type="ECO:0000256" key="5">
    <source>
        <dbReference type="SAM" id="MobiDB-lite"/>
    </source>
</evidence>
<dbReference type="InterPro" id="IPR010445">
    <property type="entry name" value="LapA_dom"/>
</dbReference>
<feature type="region of interest" description="Disordered" evidence="5">
    <location>
        <begin position="1"/>
        <end position="41"/>
    </location>
</feature>
<evidence type="ECO:0000313" key="8">
    <source>
        <dbReference type="EMBL" id="MST32771.1"/>
    </source>
</evidence>
<reference evidence="8 9" key="1">
    <citation type="submission" date="2019-11" db="EMBL/GenBank/DDBJ databases">
        <title>Acidiferrimicrobium australis gen. nov., sp. nov., an acidophilic and obligately heterotrophic, member of the Actinobacteria that catalyses dissimilatory oxido- reduction of iron isolated from metal-rich acidic water in Chile.</title>
        <authorList>
            <person name="Gonzalez D."/>
            <person name="Huber K."/>
            <person name="Hedrich S."/>
            <person name="Rojas-Villalobos C."/>
            <person name="Quatrini R."/>
            <person name="Dinamarca M.A."/>
            <person name="Schwarz A."/>
            <person name="Canales C."/>
            <person name="Nancucheo I."/>
        </authorList>
    </citation>
    <scope>NUCLEOTIDE SEQUENCE [LARGE SCALE GENOMIC DNA]</scope>
    <source>
        <strain evidence="8 9">USS-CCA1</strain>
    </source>
</reference>
<evidence type="ECO:0000259" key="7">
    <source>
        <dbReference type="Pfam" id="PF06305"/>
    </source>
</evidence>
<feature type="transmembrane region" description="Helical" evidence="6">
    <location>
        <begin position="87"/>
        <end position="110"/>
    </location>
</feature>
<keyword evidence="4 6" id="KW-0472">Membrane</keyword>
<gene>
    <name evidence="8" type="ORF">GHK86_08560</name>
</gene>
<keyword evidence="2 6" id="KW-0812">Transmembrane</keyword>
<evidence type="ECO:0000256" key="6">
    <source>
        <dbReference type="SAM" id="Phobius"/>
    </source>
</evidence>
<evidence type="ECO:0000256" key="4">
    <source>
        <dbReference type="ARBA" id="ARBA00023136"/>
    </source>
</evidence>
<evidence type="ECO:0000313" key="9">
    <source>
        <dbReference type="Proteomes" id="UP000437736"/>
    </source>
</evidence>
<dbReference type="Proteomes" id="UP000437736">
    <property type="component" value="Unassembled WGS sequence"/>
</dbReference>
<feature type="domain" description="Lipopolysaccharide assembly protein A" evidence="7">
    <location>
        <begin position="68"/>
        <end position="124"/>
    </location>
</feature>
<keyword evidence="1" id="KW-1003">Cell membrane</keyword>